<keyword evidence="7 10" id="KW-0150">Chloroplast</keyword>
<evidence type="ECO:0000256" key="1">
    <source>
        <dbReference type="ARBA" id="ARBA00006621"/>
    </source>
</evidence>
<reference evidence="10" key="1">
    <citation type="journal article" date="2018" name="Am. J. Bot.">
        <title>Order-level fern plastome phylogenomics: new insights from Hymenophyllales.</title>
        <authorList>
            <person name="Kuo L.Y."/>
            <person name="Qi X."/>
            <person name="Ma H."/>
            <person name="Li F.W."/>
        </authorList>
    </citation>
    <scope>NUCLEOTIDE SEQUENCE</scope>
</reference>
<gene>
    <name evidence="6 10" type="primary">matK</name>
</gene>
<accession>A0A385KP96</accession>
<dbReference type="GO" id="GO:0008380">
    <property type="term" value="P:RNA splicing"/>
    <property type="evidence" value="ECO:0007669"/>
    <property type="project" value="UniProtKB-UniRule"/>
</dbReference>
<sequence>MRTGYRFLSKFRRLRERKKIDARWDYLLYCLLLQDDLYLIASNRSSNRLGIDSIDQANLSKEYNILSIKRIINGIRQQDLSGIFSTESDPIRLGDSRYMSFNTLSKGICSVLKMILSSQIEPLFVREVSKWKSSGSKHSVFPFMEDKLLHSSYVLETKIPHTLHSEIFIRMFRRRIKDTPFLHLSRLIFHMYTNPESLIDYSLTENNNSLAVLVWNSYMYEIELLVLPLWEQFSYLRLRYLIDIFDHNNILQKQNQVRRYLLIQLEDYSYLTRNLCVHYGRYENHCLLILRGTKNSAKRWIYYILKFTEFHSHRWLHYYRICLRRLSKNCVLFLGYLLGIQLRINEVRVGTTRDSYITVSIFNYSFFQVPILSLIKSMARGSFCDNSGRLVSRSAWTTLTDDEILIRFVRIWKILSVYYSGSINKYSLYRLRYILQTSCTKTLACKHKSTIRIIRQRFDLRIFLKTFSFSGGSTLSPFFESNDILKNQRFWYLEITQFSLLYSI</sequence>
<dbReference type="PANTHER" id="PTHR34811:SF1">
    <property type="entry name" value="MATURASE K"/>
    <property type="match status" value="1"/>
</dbReference>
<evidence type="ECO:0000256" key="5">
    <source>
        <dbReference type="ARBA" id="ARBA00022884"/>
    </source>
</evidence>
<dbReference type="Pfam" id="PF01348">
    <property type="entry name" value="Intron_maturas2"/>
    <property type="match status" value="1"/>
</dbReference>
<dbReference type="InterPro" id="IPR002866">
    <property type="entry name" value="Maturase_MatK"/>
</dbReference>
<evidence type="ECO:0000256" key="4">
    <source>
        <dbReference type="ARBA" id="ARBA00022694"/>
    </source>
</evidence>
<dbReference type="PANTHER" id="PTHR34811">
    <property type="entry name" value="MATURASE K"/>
    <property type="match status" value="1"/>
</dbReference>
<evidence type="ECO:0000256" key="2">
    <source>
        <dbReference type="ARBA" id="ARBA00022640"/>
    </source>
</evidence>
<keyword evidence="5 6" id="KW-0694">RNA-binding</keyword>
<geneLocation type="chloroplast" evidence="10"/>
<dbReference type="InterPro" id="IPR024942">
    <property type="entry name" value="Maturase_MatK_N"/>
</dbReference>
<evidence type="ECO:0000256" key="7">
    <source>
        <dbReference type="RuleBase" id="RU004226"/>
    </source>
</evidence>
<dbReference type="GO" id="GO:0003723">
    <property type="term" value="F:RNA binding"/>
    <property type="evidence" value="ECO:0007669"/>
    <property type="project" value="UniProtKB-KW"/>
</dbReference>
<comment type="function">
    <text evidence="6 7">Usually encoded in the trnK tRNA gene intron. Probably assists in splicing its own and other chloroplast group II introns.</text>
</comment>
<dbReference type="EMBL" id="MH265125">
    <property type="protein sequence ID" value="AXZ97065.1"/>
    <property type="molecule type" value="Genomic_DNA"/>
</dbReference>
<dbReference type="AlphaFoldDB" id="A0A385KP96"/>
<dbReference type="HAMAP" id="MF_01390">
    <property type="entry name" value="MatK"/>
    <property type="match status" value="1"/>
</dbReference>
<dbReference type="GO" id="GO:0008033">
    <property type="term" value="P:tRNA processing"/>
    <property type="evidence" value="ECO:0007669"/>
    <property type="project" value="UniProtKB-KW"/>
</dbReference>
<dbReference type="Pfam" id="PF01824">
    <property type="entry name" value="MatK_N"/>
    <property type="match status" value="1"/>
</dbReference>
<evidence type="ECO:0000259" key="8">
    <source>
        <dbReference type="Pfam" id="PF01348"/>
    </source>
</evidence>
<keyword evidence="4 6" id="KW-0819">tRNA processing</keyword>
<dbReference type="InterPro" id="IPR024937">
    <property type="entry name" value="Domain_X"/>
</dbReference>
<keyword evidence="2 7" id="KW-0934">Plastid</keyword>
<evidence type="ECO:0000313" key="10">
    <source>
        <dbReference type="EMBL" id="AXZ97065.1"/>
    </source>
</evidence>
<evidence type="ECO:0000259" key="9">
    <source>
        <dbReference type="Pfam" id="PF01824"/>
    </source>
</evidence>
<name>A0A385KP96_9MONI</name>
<dbReference type="GO" id="GO:0009507">
    <property type="term" value="C:chloroplast"/>
    <property type="evidence" value="ECO:0007669"/>
    <property type="project" value="UniProtKB-SubCell"/>
</dbReference>
<comment type="similarity">
    <text evidence="1 6">Belongs to the intron maturase 2 family. MatK subfamily.</text>
</comment>
<proteinExistence type="inferred from homology"/>
<feature type="domain" description="Maturase MatK N-terminal" evidence="9">
    <location>
        <begin position="21"/>
        <end position="335"/>
    </location>
</feature>
<evidence type="ECO:0000256" key="3">
    <source>
        <dbReference type="ARBA" id="ARBA00022664"/>
    </source>
</evidence>
<dbReference type="GO" id="GO:0006397">
    <property type="term" value="P:mRNA processing"/>
    <property type="evidence" value="ECO:0007669"/>
    <property type="project" value="UniProtKB-KW"/>
</dbReference>
<comment type="subcellular location">
    <subcellularLocation>
        <location evidence="6">Plastid</location>
        <location evidence="6">Chloroplast</location>
    </subcellularLocation>
</comment>
<organism evidence="10">
    <name type="scientific">Callistopteris apiifolia</name>
    <dbReference type="NCBI Taxonomy" id="221309"/>
    <lineage>
        <taxon>Eukaryota</taxon>
        <taxon>Viridiplantae</taxon>
        <taxon>Streptophyta</taxon>
        <taxon>Embryophyta</taxon>
        <taxon>Tracheophyta</taxon>
        <taxon>Polypodiopsida</taxon>
        <taxon>Polypodiidae</taxon>
        <taxon>Hymenophyllales</taxon>
        <taxon>Hymenophyllaceae</taxon>
        <taxon>Trichomanoideae</taxon>
        <taxon>Callistopteris</taxon>
    </lineage>
</organism>
<protein>
    <recommendedName>
        <fullName evidence="6">Maturase K</fullName>
    </recommendedName>
    <alternativeName>
        <fullName evidence="6">Intron maturase</fullName>
    </alternativeName>
</protein>
<feature type="domain" description="Domain X" evidence="8">
    <location>
        <begin position="366"/>
        <end position="459"/>
    </location>
</feature>
<evidence type="ECO:0000256" key="6">
    <source>
        <dbReference type="HAMAP-Rule" id="MF_01390"/>
    </source>
</evidence>
<keyword evidence="3 6" id="KW-0507">mRNA processing</keyword>